<evidence type="ECO:0000313" key="2">
    <source>
        <dbReference type="Proteomes" id="UP001057402"/>
    </source>
</evidence>
<sequence>MASQDHKTSLLAAVVVLTVSINVARAYTLVSGTVYCDQCRDGLVSLFDYPVFGVKVMLACANDQGQVTMSREENTDWFGGYGIAFDGTPDLSNCYVRIVGGDGQSTTGCGESAGPPRGLRLTFRFFGVEFYSVDPLLSQPARPASFCVQSPVPVPAPPVRPTIPSLPPPRLPPLQPEPPASFSQSACPARTWMLPEYRCYWRVINPETKVAVVFGPVAAQRYGTDLSLFQSLQGRGDPYRTLLREATAALLNSYNSVQFPYHSLAVIFDMNQALLGSTRGALHTALAFMRANTGHGSGSSNNCTLNPCK</sequence>
<comment type="caution">
    <text evidence="1">The sequence shown here is derived from an EMBL/GenBank/DDBJ whole genome shotgun (WGS) entry which is preliminary data.</text>
</comment>
<proteinExistence type="predicted"/>
<dbReference type="EMBL" id="CM042890">
    <property type="protein sequence ID" value="KAI4311603.1"/>
    <property type="molecule type" value="Genomic_DNA"/>
</dbReference>
<evidence type="ECO:0000313" key="1">
    <source>
        <dbReference type="EMBL" id="KAI4311603.1"/>
    </source>
</evidence>
<name>A0ACB9LKS6_9MYRT</name>
<accession>A0ACB9LKS6</accession>
<keyword evidence="2" id="KW-1185">Reference proteome</keyword>
<organism evidence="1 2">
    <name type="scientific">Melastoma candidum</name>
    <dbReference type="NCBI Taxonomy" id="119954"/>
    <lineage>
        <taxon>Eukaryota</taxon>
        <taxon>Viridiplantae</taxon>
        <taxon>Streptophyta</taxon>
        <taxon>Embryophyta</taxon>
        <taxon>Tracheophyta</taxon>
        <taxon>Spermatophyta</taxon>
        <taxon>Magnoliopsida</taxon>
        <taxon>eudicotyledons</taxon>
        <taxon>Gunneridae</taxon>
        <taxon>Pentapetalae</taxon>
        <taxon>rosids</taxon>
        <taxon>malvids</taxon>
        <taxon>Myrtales</taxon>
        <taxon>Melastomataceae</taxon>
        <taxon>Melastomatoideae</taxon>
        <taxon>Melastomateae</taxon>
        <taxon>Melastoma</taxon>
    </lineage>
</organism>
<dbReference type="Proteomes" id="UP001057402">
    <property type="component" value="Chromosome 11"/>
</dbReference>
<reference evidence="2" key="1">
    <citation type="journal article" date="2023" name="Front. Plant Sci.">
        <title>Chromosomal-level genome assembly of Melastoma candidum provides insights into trichome evolution.</title>
        <authorList>
            <person name="Zhong Y."/>
            <person name="Wu W."/>
            <person name="Sun C."/>
            <person name="Zou P."/>
            <person name="Liu Y."/>
            <person name="Dai S."/>
            <person name="Zhou R."/>
        </authorList>
    </citation>
    <scope>NUCLEOTIDE SEQUENCE [LARGE SCALE GENOMIC DNA]</scope>
</reference>
<protein>
    <submittedName>
        <fullName evidence="1">Uncharacterized protein</fullName>
    </submittedName>
</protein>
<gene>
    <name evidence="1" type="ORF">MLD38_036486</name>
</gene>